<dbReference type="Proteomes" id="UP000003172">
    <property type="component" value="Unassembled WGS sequence"/>
</dbReference>
<dbReference type="EMBL" id="CAII01000708">
    <property type="protein sequence ID" value="CCI00184.1"/>
    <property type="molecule type" value="Genomic_DNA"/>
</dbReference>
<name>I4FX09_MICAE</name>
<evidence type="ECO:0000313" key="1">
    <source>
        <dbReference type="EMBL" id="CCI00184.1"/>
    </source>
</evidence>
<organism evidence="1 2">
    <name type="scientific">Microcystis aeruginosa PCC 9717</name>
    <dbReference type="NCBI Taxonomy" id="1160286"/>
    <lineage>
        <taxon>Bacteria</taxon>
        <taxon>Bacillati</taxon>
        <taxon>Cyanobacteriota</taxon>
        <taxon>Cyanophyceae</taxon>
        <taxon>Oscillatoriophycideae</taxon>
        <taxon>Chroococcales</taxon>
        <taxon>Microcystaceae</taxon>
        <taxon>Microcystis</taxon>
    </lineage>
</organism>
<reference evidence="1 2" key="1">
    <citation type="submission" date="2012-04" db="EMBL/GenBank/DDBJ databases">
        <authorList>
            <person name="Genoscope - CEA"/>
        </authorList>
    </citation>
    <scope>NUCLEOTIDE SEQUENCE [LARGE SCALE GENOMIC DNA]</scope>
    <source>
        <strain evidence="1 2">9717</strain>
    </source>
</reference>
<accession>I4FX09</accession>
<proteinExistence type="predicted"/>
<dbReference type="HOGENOM" id="CLU_3119781_0_0_3"/>
<protein>
    <submittedName>
        <fullName evidence="1">Uncharacterized protein</fullName>
    </submittedName>
</protein>
<gene>
    <name evidence="1" type="ORF">MICAB_7360012</name>
</gene>
<sequence length="50" mass="5639">MSYCGAVCRIRLCVHLCLEVVEADWLCYSLCDKFNLYSGDRSLCPLCLCG</sequence>
<dbReference type="AlphaFoldDB" id="I4FX09"/>
<evidence type="ECO:0000313" key="2">
    <source>
        <dbReference type="Proteomes" id="UP000003172"/>
    </source>
</evidence>
<comment type="caution">
    <text evidence="1">The sequence shown here is derived from an EMBL/GenBank/DDBJ whole genome shotgun (WGS) entry which is preliminary data.</text>
</comment>